<dbReference type="AlphaFoldDB" id="A0A081DFI8"/>
<dbReference type="EMBL" id="BBMM01000010">
    <property type="protein sequence ID" value="GAL01338.1"/>
    <property type="molecule type" value="Genomic_DNA"/>
</dbReference>
<dbReference type="EMBL" id="BBNT01000016">
    <property type="protein sequence ID" value="GAL76848.1"/>
    <property type="molecule type" value="Genomic_DNA"/>
</dbReference>
<evidence type="ECO:0000313" key="6">
    <source>
        <dbReference type="Proteomes" id="UP000029647"/>
    </source>
</evidence>
<dbReference type="Proteomes" id="UP000029647">
    <property type="component" value="Unassembled WGS sequence"/>
</dbReference>
<evidence type="ECO:0000313" key="2">
    <source>
        <dbReference type="EMBL" id="GAL01338.1"/>
    </source>
</evidence>
<sequence>MIPIAISIILPFTANSLNSVSIPIVYKLWYKNKNPAFAKAGLDK</sequence>
<evidence type="ECO:0000313" key="4">
    <source>
        <dbReference type="Proteomes" id="UP000028980"/>
    </source>
</evidence>
<reference evidence="4 5" key="1">
    <citation type="journal article" date="2014" name="Genome Announc.">
        <title>Draft Genome Sequences of Marine Flavobacterium Nonlabens Strains NR17, NR24, NR27, NR32, NR33, and Ara13.</title>
        <authorList>
            <person name="Nakanishi M."/>
            <person name="Meirelles P."/>
            <person name="Suzuki R."/>
            <person name="Takatani N."/>
            <person name="Mino S."/>
            <person name="Suda W."/>
            <person name="Oshima K."/>
            <person name="Hattori M."/>
            <person name="Ohkuma M."/>
            <person name="Hosokawa M."/>
            <person name="Miyashita K."/>
            <person name="Thompson F.L."/>
            <person name="Niwa A."/>
            <person name="Sawabe T."/>
            <person name="Sawabe T."/>
        </authorList>
    </citation>
    <scope>NUCLEOTIDE SEQUENCE [LARGE SCALE GENOMIC DNA]</scope>
    <source>
        <strain evidence="3">JCM 19275</strain>
        <strain evidence="1">JCM 19296</strain>
        <strain evidence="2">JCM 19314</strain>
        <strain evidence="6">JCM19275</strain>
        <strain evidence="4">JCM19296</strain>
        <strain evidence="5">JCM19314</strain>
    </source>
</reference>
<protein>
    <submittedName>
        <fullName evidence="1">Uncharacterized protein</fullName>
    </submittedName>
</protein>
<organism evidence="1 4">
    <name type="scientific">Nonlabens ulvanivorans</name>
    <name type="common">Persicivirga ulvanivorans</name>
    <dbReference type="NCBI Taxonomy" id="906888"/>
    <lineage>
        <taxon>Bacteria</taxon>
        <taxon>Pseudomonadati</taxon>
        <taxon>Bacteroidota</taxon>
        <taxon>Flavobacteriia</taxon>
        <taxon>Flavobacteriales</taxon>
        <taxon>Flavobacteriaceae</taxon>
        <taxon>Nonlabens</taxon>
    </lineage>
</organism>
<gene>
    <name evidence="3" type="ORF">JCM19275_1455</name>
    <name evidence="1" type="ORF">JCM19296_3293</name>
    <name evidence="2" type="ORF">JCM19314_782</name>
</gene>
<evidence type="ECO:0000313" key="3">
    <source>
        <dbReference type="EMBL" id="GAL76848.1"/>
    </source>
</evidence>
<proteinExistence type="predicted"/>
<evidence type="ECO:0000313" key="5">
    <source>
        <dbReference type="Proteomes" id="UP000029226"/>
    </source>
</evidence>
<dbReference type="Proteomes" id="UP000028980">
    <property type="component" value="Unassembled WGS sequence"/>
</dbReference>
<comment type="caution">
    <text evidence="1">The sequence shown here is derived from an EMBL/GenBank/DDBJ whole genome shotgun (WGS) entry which is preliminary data.</text>
</comment>
<dbReference type="Proteomes" id="UP000029226">
    <property type="component" value="Unassembled WGS sequence"/>
</dbReference>
<name>A0A081DFI8_NONUL</name>
<dbReference type="EMBL" id="BBLG01000012">
    <property type="protein sequence ID" value="GAK77684.1"/>
    <property type="molecule type" value="Genomic_DNA"/>
</dbReference>
<accession>A0A081DFI8</accession>
<evidence type="ECO:0000313" key="1">
    <source>
        <dbReference type="EMBL" id="GAK77684.1"/>
    </source>
</evidence>